<evidence type="ECO:0000256" key="1">
    <source>
        <dbReference type="ARBA" id="ARBA00001974"/>
    </source>
</evidence>
<dbReference type="Gene3D" id="2.40.110.10">
    <property type="entry name" value="Butyryl-CoA Dehydrogenase, subunit A, domain 2"/>
    <property type="match status" value="1"/>
</dbReference>
<dbReference type="InterPro" id="IPR052161">
    <property type="entry name" value="Mycobact_Acyl-CoA_DH"/>
</dbReference>
<dbReference type="GO" id="GO:0050660">
    <property type="term" value="F:flavin adenine dinucleotide binding"/>
    <property type="evidence" value="ECO:0007669"/>
    <property type="project" value="InterPro"/>
</dbReference>
<comment type="similarity">
    <text evidence="2 6">Belongs to the acyl-CoA dehydrogenase family.</text>
</comment>
<evidence type="ECO:0000256" key="2">
    <source>
        <dbReference type="ARBA" id="ARBA00009347"/>
    </source>
</evidence>
<dbReference type="FunFam" id="2.40.110.10:FF:000011">
    <property type="entry name" value="Acyl-CoA dehydrogenase FadE34"/>
    <property type="match status" value="1"/>
</dbReference>
<feature type="domain" description="Acyl-CoA dehydrogenase/oxidase N-terminal" evidence="9">
    <location>
        <begin position="19"/>
        <end position="137"/>
    </location>
</feature>
<dbReference type="Gene3D" id="1.20.140.10">
    <property type="entry name" value="Butyryl-CoA Dehydrogenase, subunit A, domain 3"/>
    <property type="match status" value="1"/>
</dbReference>
<evidence type="ECO:0000259" key="8">
    <source>
        <dbReference type="Pfam" id="PF02770"/>
    </source>
</evidence>
<dbReference type="InterPro" id="IPR037069">
    <property type="entry name" value="AcylCoA_DH/ox_N_sf"/>
</dbReference>
<dbReference type="Pfam" id="PF02770">
    <property type="entry name" value="Acyl-CoA_dh_M"/>
    <property type="match status" value="1"/>
</dbReference>
<dbReference type="InterPro" id="IPR009100">
    <property type="entry name" value="AcylCoA_DH/oxidase_NM_dom_sf"/>
</dbReference>
<evidence type="ECO:0000256" key="6">
    <source>
        <dbReference type="RuleBase" id="RU362125"/>
    </source>
</evidence>
<accession>A0A0D8BIQ0</accession>
<dbReference type="SUPFAM" id="SSF56645">
    <property type="entry name" value="Acyl-CoA dehydrogenase NM domain-like"/>
    <property type="match status" value="1"/>
</dbReference>
<dbReference type="InterPro" id="IPR046373">
    <property type="entry name" value="Acyl-CoA_Oxase/DH_mid-dom_sf"/>
</dbReference>
<dbReference type="InterPro" id="IPR013786">
    <property type="entry name" value="AcylCoA_DH/ox_N"/>
</dbReference>
<feature type="domain" description="Acyl-CoA oxidase/dehydrogenase middle" evidence="8">
    <location>
        <begin position="141"/>
        <end position="235"/>
    </location>
</feature>
<gene>
    <name evidence="10" type="ORF">FF36_01637</name>
</gene>
<dbReference type="PATRIC" id="fig|1502723.3.peg.6505"/>
<dbReference type="EMBL" id="JYFN01000009">
    <property type="protein sequence ID" value="KJE23950.1"/>
    <property type="molecule type" value="Genomic_DNA"/>
</dbReference>
<organism evidence="10 11">
    <name type="scientific">Frankia torreyi</name>
    <dbReference type="NCBI Taxonomy" id="1856"/>
    <lineage>
        <taxon>Bacteria</taxon>
        <taxon>Bacillati</taxon>
        <taxon>Actinomycetota</taxon>
        <taxon>Actinomycetes</taxon>
        <taxon>Frankiales</taxon>
        <taxon>Frankiaceae</taxon>
        <taxon>Frankia</taxon>
    </lineage>
</organism>
<keyword evidence="3 6" id="KW-0285">Flavoprotein</keyword>
<dbReference type="AlphaFoldDB" id="A0A0D8BIQ0"/>
<evidence type="ECO:0000259" key="9">
    <source>
        <dbReference type="Pfam" id="PF02771"/>
    </source>
</evidence>
<dbReference type="Pfam" id="PF00441">
    <property type="entry name" value="Acyl-CoA_dh_1"/>
    <property type="match status" value="1"/>
</dbReference>
<dbReference type="InterPro" id="IPR006091">
    <property type="entry name" value="Acyl-CoA_Oxase/DH_mid-dom"/>
</dbReference>
<sequence>MAGTRRQDGLDHVDLSYPPEAEEFRAELRAWLTANIPAAWTEPGFWATVGEDEAFDLRRDWERRKALAGFAGIDWPVEYGGRGGTPAMRAIHDSELVRARAPRSVNSLGLVFLAPTVMAVGTPEQKADIIGPMLRNEVIWCQGFSEPDAGSDLAALRTRGVLDGDEFVVNGQKVWTTFAGRGDRIFTMVRTEPGSSRHRGLSLLLIDMHAPGVEVRPIRQMSGVSEFGEVFLTDVRVPASQCLGGIGNGWATAMLLLSFERGAAGISQYTAYRQAYDEIVRVARALGRAGDPVLRQELARRRVELECLHYQAMHVLTEVEQGRDLGASSSVTKLQWSQAYQGLFETFDELLGADVALLRPTADLDLTALRQESFWTRSVTIWGGSSQVQRTIVAERVLGLPRGS</sequence>
<keyword evidence="5 6" id="KW-0560">Oxidoreductase</keyword>
<evidence type="ECO:0000256" key="5">
    <source>
        <dbReference type="ARBA" id="ARBA00023002"/>
    </source>
</evidence>
<dbReference type="PANTHER" id="PTHR43292:SF3">
    <property type="entry name" value="ACYL-COA DEHYDROGENASE FADE29"/>
    <property type="match status" value="1"/>
</dbReference>
<evidence type="ECO:0000259" key="7">
    <source>
        <dbReference type="Pfam" id="PF00441"/>
    </source>
</evidence>
<dbReference type="PANTHER" id="PTHR43292">
    <property type="entry name" value="ACYL-COA DEHYDROGENASE"/>
    <property type="match status" value="1"/>
</dbReference>
<evidence type="ECO:0000256" key="3">
    <source>
        <dbReference type="ARBA" id="ARBA00022630"/>
    </source>
</evidence>
<keyword evidence="11" id="KW-1185">Reference proteome</keyword>
<evidence type="ECO:0000313" key="10">
    <source>
        <dbReference type="EMBL" id="KJE23950.1"/>
    </source>
</evidence>
<dbReference type="Pfam" id="PF02771">
    <property type="entry name" value="Acyl-CoA_dh_N"/>
    <property type="match status" value="1"/>
</dbReference>
<evidence type="ECO:0000313" key="11">
    <source>
        <dbReference type="Proteomes" id="UP000032545"/>
    </source>
</evidence>
<dbReference type="InterPro" id="IPR009075">
    <property type="entry name" value="AcylCo_DH/oxidase_C"/>
</dbReference>
<feature type="domain" description="Acyl-CoA dehydrogenase/oxidase C-terminal" evidence="7">
    <location>
        <begin position="247"/>
        <end position="398"/>
    </location>
</feature>
<dbReference type="GO" id="GO:0016627">
    <property type="term" value="F:oxidoreductase activity, acting on the CH-CH group of donors"/>
    <property type="evidence" value="ECO:0007669"/>
    <property type="project" value="InterPro"/>
</dbReference>
<reference evidence="11" key="1">
    <citation type="submission" date="2015-02" db="EMBL/GenBank/DDBJ databases">
        <title>Draft Genome of Frankia sp. CpI1-S.</title>
        <authorList>
            <person name="Oshone R.T."/>
            <person name="Ngom M."/>
            <person name="Ghodhbane-Gtari F."/>
            <person name="Gtari M."/>
            <person name="Morris K."/>
            <person name="Thomas K."/>
            <person name="Sen A."/>
            <person name="Tisa L.S."/>
        </authorList>
    </citation>
    <scope>NUCLEOTIDE SEQUENCE [LARGE SCALE GENOMIC DNA]</scope>
    <source>
        <strain evidence="11">CpI1-S</strain>
    </source>
</reference>
<proteinExistence type="inferred from homology"/>
<name>A0A0D8BIQ0_9ACTN</name>
<dbReference type="SUPFAM" id="SSF47203">
    <property type="entry name" value="Acyl-CoA dehydrogenase C-terminal domain-like"/>
    <property type="match status" value="1"/>
</dbReference>
<keyword evidence="4 6" id="KW-0274">FAD</keyword>
<dbReference type="Proteomes" id="UP000032545">
    <property type="component" value="Unassembled WGS sequence"/>
</dbReference>
<evidence type="ECO:0000256" key="4">
    <source>
        <dbReference type="ARBA" id="ARBA00022827"/>
    </source>
</evidence>
<dbReference type="Gene3D" id="1.10.540.10">
    <property type="entry name" value="Acyl-CoA dehydrogenase/oxidase, N-terminal domain"/>
    <property type="match status" value="1"/>
</dbReference>
<comment type="cofactor">
    <cofactor evidence="1 6">
        <name>FAD</name>
        <dbReference type="ChEBI" id="CHEBI:57692"/>
    </cofactor>
</comment>
<comment type="caution">
    <text evidence="10">The sequence shown here is derived from an EMBL/GenBank/DDBJ whole genome shotgun (WGS) entry which is preliminary data.</text>
</comment>
<dbReference type="InterPro" id="IPR036250">
    <property type="entry name" value="AcylCo_DH-like_C"/>
</dbReference>
<reference evidence="10 11" key="2">
    <citation type="journal article" date="2016" name="Genome Announc.">
        <title>Permanent Draft Genome Sequences for Two Variants of Frankia sp. Strain CpI1, the First Frankia Strain Isolated from Root Nodules of Comptonia peregrina.</title>
        <authorList>
            <person name="Oshone R."/>
            <person name="Hurst S.G.IV."/>
            <person name="Abebe-Akele F."/>
            <person name="Simpson S."/>
            <person name="Morris K."/>
            <person name="Thomas W.K."/>
            <person name="Tisa L.S."/>
        </authorList>
    </citation>
    <scope>NUCLEOTIDE SEQUENCE [LARGE SCALE GENOMIC DNA]</scope>
    <source>
        <strain evidence="11">CpI1-S</strain>
    </source>
</reference>
<protein>
    <submittedName>
        <fullName evidence="10">Acyl-CoA dehydrogenase</fullName>
    </submittedName>
</protein>
<dbReference type="GO" id="GO:0005886">
    <property type="term" value="C:plasma membrane"/>
    <property type="evidence" value="ECO:0007669"/>
    <property type="project" value="TreeGrafter"/>
</dbReference>